<feature type="binding site" evidence="10">
    <location>
        <position position="245"/>
    </location>
    <ligand>
        <name>K(+)</name>
        <dbReference type="ChEBI" id="CHEBI:29103"/>
    </ligand>
</feature>
<feature type="binding site" evidence="10">
    <location>
        <begin position="250"/>
        <end position="251"/>
    </location>
    <ligand>
        <name>ATP</name>
        <dbReference type="ChEBI" id="CHEBI:30616"/>
    </ligand>
</feature>
<dbReference type="EMBL" id="DSLG01000004">
    <property type="protein sequence ID" value="HEA87106.1"/>
    <property type="molecule type" value="Genomic_DNA"/>
</dbReference>
<dbReference type="Pfam" id="PF00294">
    <property type="entry name" value="PfkB"/>
    <property type="match status" value="1"/>
</dbReference>
<evidence type="ECO:0000259" key="11">
    <source>
        <dbReference type="Pfam" id="PF00294"/>
    </source>
</evidence>
<feature type="binding site" evidence="10">
    <location>
        <begin position="43"/>
        <end position="47"/>
    </location>
    <ligand>
        <name>substrate</name>
    </ligand>
</feature>
<feature type="binding site" evidence="10">
    <location>
        <position position="286"/>
    </location>
    <ligand>
        <name>K(+)</name>
        <dbReference type="ChEBI" id="CHEBI:29103"/>
    </ligand>
</feature>
<evidence type="ECO:0000256" key="9">
    <source>
        <dbReference type="ARBA" id="ARBA00023277"/>
    </source>
</evidence>
<dbReference type="InterPro" id="IPR002173">
    <property type="entry name" value="Carboh/pur_kinase_PfkB_CS"/>
</dbReference>
<keyword evidence="4 10" id="KW-0547">Nucleotide-binding</keyword>
<comment type="similarity">
    <text evidence="10">Belongs to the carbohydrate kinase PfkB family. Deoxyribokinase subfamily.</text>
</comment>
<evidence type="ECO:0000256" key="6">
    <source>
        <dbReference type="ARBA" id="ARBA00022840"/>
    </source>
</evidence>
<accession>A0A7C3J289</accession>
<reference evidence="13" key="1">
    <citation type="journal article" date="2020" name="mSystems">
        <title>Genome- and Community-Level Interaction Insights into Carbon Utilization and Element Cycling Functions of Hydrothermarchaeota in Hydrothermal Sediment.</title>
        <authorList>
            <person name="Zhou Z."/>
            <person name="Liu Y."/>
            <person name="Xu W."/>
            <person name="Pan J."/>
            <person name="Luo Z.H."/>
            <person name="Li M."/>
        </authorList>
    </citation>
    <scope>NUCLEOTIDE SEQUENCE [LARGE SCALE GENOMIC DNA]</scope>
    <source>
        <strain evidence="12">SpSt-265</strain>
        <strain evidence="13">SpSt-465</strain>
    </source>
</reference>
<feature type="active site" description="Proton acceptor" evidence="10">
    <location>
        <position position="251"/>
    </location>
</feature>
<evidence type="ECO:0000256" key="1">
    <source>
        <dbReference type="ARBA" id="ARBA00005380"/>
    </source>
</evidence>
<protein>
    <recommendedName>
        <fullName evidence="10">Deoxyribokinase</fullName>
        <shortName evidence="10">dRK</shortName>
        <ecNumber evidence="10">2.7.1.229</ecNumber>
    </recommendedName>
    <alternativeName>
        <fullName evidence="10">ATP:2-deoxy-D-ribose 5-phosphotransferase</fullName>
    </alternativeName>
</protein>
<dbReference type="GO" id="GO:0005524">
    <property type="term" value="F:ATP binding"/>
    <property type="evidence" value="ECO:0007669"/>
    <property type="project" value="UniProtKB-UniRule"/>
</dbReference>
<dbReference type="PROSITE" id="PS00584">
    <property type="entry name" value="PFKB_KINASES_2"/>
    <property type="match status" value="1"/>
</dbReference>
<feature type="binding site" evidence="10">
    <location>
        <position position="275"/>
    </location>
    <ligand>
        <name>ATP</name>
        <dbReference type="ChEBI" id="CHEBI:30616"/>
    </ligand>
</feature>
<keyword evidence="6 10" id="KW-0067">ATP-binding</keyword>
<keyword evidence="10" id="KW-0963">Cytoplasm</keyword>
<dbReference type="HAMAP" id="MF_01987">
    <property type="entry name" value="Ribokinase"/>
    <property type="match status" value="1"/>
</dbReference>
<dbReference type="UniPathway" id="UPA00916">
    <property type="reaction ID" value="UER00889"/>
</dbReference>
<dbReference type="GO" id="GO:0046872">
    <property type="term" value="F:metal ion binding"/>
    <property type="evidence" value="ECO:0007669"/>
    <property type="project" value="UniProtKB-KW"/>
</dbReference>
<feature type="binding site" evidence="10">
    <location>
        <position position="290"/>
    </location>
    <ligand>
        <name>K(+)</name>
        <dbReference type="ChEBI" id="CHEBI:29103"/>
    </ligand>
</feature>
<feature type="site" description="Important for substrate specificity" evidence="10">
    <location>
        <position position="15"/>
    </location>
</feature>
<keyword evidence="2 10" id="KW-0808">Transferase</keyword>
<dbReference type="GO" id="GO:0005737">
    <property type="term" value="C:cytoplasm"/>
    <property type="evidence" value="ECO:0007669"/>
    <property type="project" value="UniProtKB-SubCell"/>
</dbReference>
<keyword evidence="5 10" id="KW-0418">Kinase</keyword>
<comment type="function">
    <text evidence="10">Catalyzes the ATP-dependent phosphorylation of 2-deoxy-D-ribose to 2-deoxy-D-ribose 5-phosphate (dRib-5P), allowing the use of deoxyribose as the sole carbon source.</text>
</comment>
<keyword evidence="9 10" id="KW-0119">Carbohydrate metabolism</keyword>
<dbReference type="InterPro" id="IPR002139">
    <property type="entry name" value="Ribo/fructo_kinase"/>
</dbReference>
<dbReference type="InterPro" id="IPR029056">
    <property type="entry name" value="Ribokinase-like"/>
</dbReference>
<comment type="catalytic activity">
    <reaction evidence="10">
        <text>2-deoxy-D-ribose + ATP = 2-deoxy-D-ribose 5-phosphate + ADP + H(+)</text>
        <dbReference type="Rhea" id="RHEA:30871"/>
        <dbReference type="ChEBI" id="CHEBI:15378"/>
        <dbReference type="ChEBI" id="CHEBI:30616"/>
        <dbReference type="ChEBI" id="CHEBI:62877"/>
        <dbReference type="ChEBI" id="CHEBI:90761"/>
        <dbReference type="ChEBI" id="CHEBI:456216"/>
        <dbReference type="EC" id="2.7.1.229"/>
    </reaction>
</comment>
<proteinExistence type="inferred from homology"/>
<feature type="binding site" evidence="10">
    <location>
        <position position="251"/>
    </location>
    <ligand>
        <name>substrate</name>
    </ligand>
</feature>
<name>A0A7C3J289_UNCW3</name>
<dbReference type="EMBL" id="DSTU01000007">
    <property type="protein sequence ID" value="HFJ54224.1"/>
    <property type="molecule type" value="Genomic_DNA"/>
</dbReference>
<evidence type="ECO:0000256" key="2">
    <source>
        <dbReference type="ARBA" id="ARBA00022679"/>
    </source>
</evidence>
<evidence type="ECO:0000256" key="8">
    <source>
        <dbReference type="ARBA" id="ARBA00022958"/>
    </source>
</evidence>
<gene>
    <name evidence="10" type="primary">deoK</name>
    <name evidence="12" type="ORF">ENP94_03740</name>
    <name evidence="13" type="ORF">ENS16_06005</name>
</gene>
<feature type="domain" description="Carbohydrate kinase PfkB" evidence="11">
    <location>
        <begin position="6"/>
        <end position="292"/>
    </location>
</feature>
<dbReference type="InterPro" id="IPR011611">
    <property type="entry name" value="PfkB_dom"/>
</dbReference>
<evidence type="ECO:0000256" key="7">
    <source>
        <dbReference type="ARBA" id="ARBA00022842"/>
    </source>
</evidence>
<evidence type="ECO:0000256" key="3">
    <source>
        <dbReference type="ARBA" id="ARBA00022723"/>
    </source>
</evidence>
<evidence type="ECO:0000313" key="12">
    <source>
        <dbReference type="EMBL" id="HEA87106.1"/>
    </source>
</evidence>
<dbReference type="GO" id="GO:0004747">
    <property type="term" value="F:ribokinase activity"/>
    <property type="evidence" value="ECO:0007669"/>
    <property type="project" value="InterPro"/>
</dbReference>
<feature type="binding site" evidence="10">
    <location>
        <position position="247"/>
    </location>
    <ligand>
        <name>K(+)</name>
        <dbReference type="ChEBI" id="CHEBI:29103"/>
    </ligand>
</feature>
<keyword evidence="3 10" id="KW-0479">Metal-binding</keyword>
<comment type="caution">
    <text evidence="13">The sequence shown here is derived from an EMBL/GenBank/DDBJ whole genome shotgun (WGS) entry which is preliminary data.</text>
</comment>
<dbReference type="PANTHER" id="PTHR10584">
    <property type="entry name" value="SUGAR KINASE"/>
    <property type="match status" value="1"/>
</dbReference>
<keyword evidence="8 10" id="KW-0630">Potassium</keyword>
<organism evidence="13">
    <name type="scientific">candidate division WOR-3 bacterium</name>
    <dbReference type="NCBI Taxonomy" id="2052148"/>
    <lineage>
        <taxon>Bacteria</taxon>
        <taxon>Bacteria division WOR-3</taxon>
    </lineage>
</organism>
<dbReference type="PANTHER" id="PTHR10584:SF166">
    <property type="entry name" value="RIBOKINASE"/>
    <property type="match status" value="1"/>
</dbReference>
<comment type="similarity">
    <text evidence="1">Belongs to the carbohydrate kinase pfkB family.</text>
</comment>
<feature type="binding site" evidence="10">
    <location>
        <position position="144"/>
    </location>
    <ligand>
        <name>substrate</name>
    </ligand>
</feature>
<dbReference type="GO" id="GO:0019303">
    <property type="term" value="P:D-ribose catabolic process"/>
    <property type="evidence" value="ECO:0007669"/>
    <property type="project" value="UniProtKB-UniPathway"/>
</dbReference>
<keyword evidence="7 10" id="KW-0460">Magnesium</keyword>
<dbReference type="SUPFAM" id="SSF53613">
    <property type="entry name" value="Ribokinase-like"/>
    <property type="match status" value="1"/>
</dbReference>
<evidence type="ECO:0000256" key="4">
    <source>
        <dbReference type="ARBA" id="ARBA00022741"/>
    </source>
</evidence>
<dbReference type="CDD" id="cd01174">
    <property type="entry name" value="ribokinase"/>
    <property type="match status" value="1"/>
</dbReference>
<dbReference type="EC" id="2.7.1.229" evidence="10"/>
<dbReference type="InterPro" id="IPR011877">
    <property type="entry name" value="Ribokinase"/>
</dbReference>
<evidence type="ECO:0000256" key="5">
    <source>
        <dbReference type="ARBA" id="ARBA00022777"/>
    </source>
</evidence>
<feature type="binding site" evidence="10">
    <location>
        <position position="284"/>
    </location>
    <ligand>
        <name>K(+)</name>
        <dbReference type="ChEBI" id="CHEBI:29103"/>
    </ligand>
</feature>
<sequence length="307" mass="32797">MKSAKPKICVVGSLMTDLVFRVERLPQPGESMPGKEFGLFLGGKGFNQALACHRLGAEVTMVGRVGRDYFAGLFLQKLAEEGMRADFIFQDDEVGTGVACPIIDDSGQNAIIGIGRANMRIDLSQVEAAREEIESADVLMLQFEIPYPVSRRAAQIAKASGAIVLLDPAPIHNAGVLISEEVDFIVPNEIEARALAQSQPVELWAEAEVKAGRSGVVISLGAEGALVFDQQGRRQFPAFPVQPVDSTGAGDAFRAGLAVSLAEGKGIDQSVRFANACGALACTVLGAEPSMPRRDRVERFLREQEAA</sequence>
<feature type="binding site" evidence="10">
    <location>
        <position position="281"/>
    </location>
    <ligand>
        <name>K(+)</name>
        <dbReference type="ChEBI" id="CHEBI:29103"/>
    </ligand>
</feature>
<feature type="binding site" evidence="10">
    <location>
        <position position="188"/>
    </location>
    <ligand>
        <name>ATP</name>
        <dbReference type="ChEBI" id="CHEBI:30616"/>
    </ligand>
</feature>
<dbReference type="AlphaFoldDB" id="A0A7C3J289"/>
<dbReference type="PRINTS" id="PR00990">
    <property type="entry name" value="RIBOKINASE"/>
</dbReference>
<comment type="subcellular location">
    <subcellularLocation>
        <location evidence="10">Cytoplasm</location>
    </subcellularLocation>
</comment>
<feature type="binding site" evidence="10">
    <location>
        <begin position="15"/>
        <end position="17"/>
    </location>
    <ligand>
        <name>substrate</name>
    </ligand>
</feature>
<evidence type="ECO:0000313" key="13">
    <source>
        <dbReference type="EMBL" id="HFJ54224.1"/>
    </source>
</evidence>
<feature type="binding site" evidence="10">
    <location>
        <begin position="219"/>
        <end position="224"/>
    </location>
    <ligand>
        <name>ATP</name>
        <dbReference type="ChEBI" id="CHEBI:30616"/>
    </ligand>
</feature>
<comment type="cofactor">
    <cofactor evidence="10">
        <name>Mg(2+)</name>
        <dbReference type="ChEBI" id="CHEBI:18420"/>
    </cofactor>
</comment>
<dbReference type="PROSITE" id="PS00583">
    <property type="entry name" value="PFKB_KINASES_1"/>
    <property type="match status" value="1"/>
</dbReference>
<comment type="subunit">
    <text evidence="10">Homodimer.</text>
</comment>
<evidence type="ECO:0000256" key="10">
    <source>
        <dbReference type="HAMAP-Rule" id="MF_01987"/>
    </source>
</evidence>
<dbReference type="Gene3D" id="3.40.1190.20">
    <property type="match status" value="1"/>
</dbReference>